<comment type="subcellular location">
    <subcellularLocation>
        <location evidence="1">Membrane</location>
        <topology evidence="1">Multi-pass membrane protein</topology>
    </subcellularLocation>
</comment>
<proteinExistence type="predicted"/>
<protein>
    <submittedName>
        <fullName evidence="6">Large neutral amino acids transporter small subunit 2</fullName>
    </submittedName>
</protein>
<gene>
    <name evidence="6" type="primary">SLC7A8</name>
    <name evidence="6" type="ORF">CDAR_15601</name>
</gene>
<keyword evidence="3 5" id="KW-1133">Transmembrane helix</keyword>
<feature type="transmembrane region" description="Helical" evidence="5">
    <location>
        <begin position="175"/>
        <end position="195"/>
    </location>
</feature>
<feature type="transmembrane region" description="Helical" evidence="5">
    <location>
        <begin position="109"/>
        <end position="133"/>
    </location>
</feature>
<feature type="transmembrane region" description="Helical" evidence="5">
    <location>
        <begin position="66"/>
        <end position="88"/>
    </location>
</feature>
<reference evidence="6 7" key="1">
    <citation type="submission" date="2021-06" db="EMBL/GenBank/DDBJ databases">
        <title>Caerostris darwini draft genome.</title>
        <authorList>
            <person name="Kono N."/>
            <person name="Arakawa K."/>
        </authorList>
    </citation>
    <scope>NUCLEOTIDE SEQUENCE [LARGE SCALE GENOMIC DNA]</scope>
</reference>
<evidence type="ECO:0000256" key="1">
    <source>
        <dbReference type="ARBA" id="ARBA00004141"/>
    </source>
</evidence>
<evidence type="ECO:0000256" key="2">
    <source>
        <dbReference type="ARBA" id="ARBA00022692"/>
    </source>
</evidence>
<feature type="transmembrane region" description="Helical" evidence="5">
    <location>
        <begin position="139"/>
        <end position="163"/>
    </location>
</feature>
<evidence type="ECO:0000256" key="3">
    <source>
        <dbReference type="ARBA" id="ARBA00022989"/>
    </source>
</evidence>
<evidence type="ECO:0000256" key="5">
    <source>
        <dbReference type="SAM" id="Phobius"/>
    </source>
</evidence>
<name>A0AAV4MBQ9_9ARAC</name>
<dbReference type="Pfam" id="PF13520">
    <property type="entry name" value="AA_permease_2"/>
    <property type="match status" value="1"/>
</dbReference>
<dbReference type="GO" id="GO:0015179">
    <property type="term" value="F:L-amino acid transmembrane transporter activity"/>
    <property type="evidence" value="ECO:0007669"/>
    <property type="project" value="TreeGrafter"/>
</dbReference>
<evidence type="ECO:0000313" key="7">
    <source>
        <dbReference type="Proteomes" id="UP001054837"/>
    </source>
</evidence>
<keyword evidence="2 5" id="KW-0812">Transmembrane</keyword>
<evidence type="ECO:0000256" key="4">
    <source>
        <dbReference type="ARBA" id="ARBA00023136"/>
    </source>
</evidence>
<feature type="transmembrane region" description="Helical" evidence="5">
    <location>
        <begin position="21"/>
        <end position="46"/>
    </location>
</feature>
<feature type="transmembrane region" description="Helical" evidence="5">
    <location>
        <begin position="201"/>
        <end position="221"/>
    </location>
</feature>
<keyword evidence="7" id="KW-1185">Reference proteome</keyword>
<accession>A0AAV4MBQ9</accession>
<keyword evidence="4 5" id="KW-0472">Membrane</keyword>
<sequence>AFLNFVTEEVKDPSKNIPRNIYISIPLVTVIYILTNVAYLAVLTQVEMLSSNAVAVTFIQQFSPHASWAVSLCVATSTVGGMSGLLFTNSRLFFVASREGYLPSCLSMLNIYYFTPVPSLIFICVLSMSYLAITDVSVLMNYVGFVEALFLGVVMAGLVRLRYKQPNLERPIKVHISLPLIFLCVCIFLVALPFYERPWETGVGTAVTLTGVPVYMMILFCSGRPKLCERTAGKLTSVFQKVLLSVPEEKEN</sequence>
<evidence type="ECO:0000313" key="6">
    <source>
        <dbReference type="EMBL" id="GIX69454.1"/>
    </source>
</evidence>
<dbReference type="PANTHER" id="PTHR11785">
    <property type="entry name" value="AMINO ACID TRANSPORTER"/>
    <property type="match status" value="1"/>
</dbReference>
<organism evidence="6 7">
    <name type="scientific">Caerostris darwini</name>
    <dbReference type="NCBI Taxonomy" id="1538125"/>
    <lineage>
        <taxon>Eukaryota</taxon>
        <taxon>Metazoa</taxon>
        <taxon>Ecdysozoa</taxon>
        <taxon>Arthropoda</taxon>
        <taxon>Chelicerata</taxon>
        <taxon>Arachnida</taxon>
        <taxon>Araneae</taxon>
        <taxon>Araneomorphae</taxon>
        <taxon>Entelegynae</taxon>
        <taxon>Araneoidea</taxon>
        <taxon>Araneidae</taxon>
        <taxon>Caerostris</taxon>
    </lineage>
</organism>
<dbReference type="AlphaFoldDB" id="A0AAV4MBQ9"/>
<comment type="caution">
    <text evidence="6">The sequence shown here is derived from an EMBL/GenBank/DDBJ whole genome shotgun (WGS) entry which is preliminary data.</text>
</comment>
<dbReference type="Gene3D" id="1.20.1740.10">
    <property type="entry name" value="Amino acid/polyamine transporter I"/>
    <property type="match status" value="1"/>
</dbReference>
<dbReference type="InterPro" id="IPR050598">
    <property type="entry name" value="AminoAcid_Transporter"/>
</dbReference>
<dbReference type="PANTHER" id="PTHR11785:SF528">
    <property type="entry name" value="AMINO ACID TRANSPORTER PROTEIN JHI-21"/>
    <property type="match status" value="1"/>
</dbReference>
<dbReference type="InterPro" id="IPR002293">
    <property type="entry name" value="AA/rel_permease1"/>
</dbReference>
<dbReference type="Proteomes" id="UP001054837">
    <property type="component" value="Unassembled WGS sequence"/>
</dbReference>
<dbReference type="EMBL" id="BPLQ01000271">
    <property type="protein sequence ID" value="GIX69454.1"/>
    <property type="molecule type" value="Genomic_DNA"/>
</dbReference>
<feature type="non-terminal residue" evidence="6">
    <location>
        <position position="1"/>
    </location>
</feature>
<dbReference type="GO" id="GO:0016020">
    <property type="term" value="C:membrane"/>
    <property type="evidence" value="ECO:0007669"/>
    <property type="project" value="UniProtKB-SubCell"/>
</dbReference>